<dbReference type="InterPro" id="IPR049708">
    <property type="entry name" value="PP0621-like"/>
</dbReference>
<dbReference type="KEGG" id="meh:M301_0269"/>
<reference evidence="2" key="1">
    <citation type="submission" date="2010-05" db="EMBL/GenBank/DDBJ databases">
        <title>Complete sequence of Methylotenera sp. 301.</title>
        <authorList>
            <person name="Lucas S."/>
            <person name="Copeland A."/>
            <person name="Lapidus A."/>
            <person name="Cheng J.-F."/>
            <person name="Bruce D."/>
            <person name="Goodwin L."/>
            <person name="Pitluck S."/>
            <person name="Clum A."/>
            <person name="Land M."/>
            <person name="Hauser L."/>
            <person name="Kyrpides N."/>
            <person name="Ivanova N."/>
            <person name="Chistoservova L."/>
            <person name="Kalyuzhnaya M."/>
            <person name="Woyke T."/>
        </authorList>
    </citation>
    <scope>NUCLEOTIDE SEQUENCE [LARGE SCALE GENOMIC DNA]</scope>
    <source>
        <strain evidence="2">301</strain>
    </source>
</reference>
<dbReference type="EMBL" id="CP002056">
    <property type="protein sequence ID" value="ADI28656.1"/>
    <property type="molecule type" value="Genomic_DNA"/>
</dbReference>
<dbReference type="STRING" id="666681.M301_0269"/>
<evidence type="ECO:0000313" key="2">
    <source>
        <dbReference type="Proteomes" id="UP000000383"/>
    </source>
</evidence>
<dbReference type="NCBIfam" id="NF041023">
    <property type="entry name" value="PP0621_fam"/>
    <property type="match status" value="1"/>
</dbReference>
<protein>
    <submittedName>
        <fullName evidence="1">Uncharacterized protein</fullName>
    </submittedName>
</protein>
<keyword evidence="2" id="KW-1185">Reference proteome</keyword>
<evidence type="ECO:0000313" key="1">
    <source>
        <dbReference type="EMBL" id="ADI28656.1"/>
    </source>
</evidence>
<dbReference type="HOGENOM" id="CLU_168222_1_0_4"/>
<dbReference type="Proteomes" id="UP000000383">
    <property type="component" value="Chromosome"/>
</dbReference>
<dbReference type="AlphaFoldDB" id="D7DLH2"/>
<dbReference type="OrthoDB" id="9814432at2"/>
<gene>
    <name evidence="1" type="ordered locus">M301_0269</name>
</gene>
<dbReference type="RefSeq" id="WP_013146973.1">
    <property type="nucleotide sequence ID" value="NC_014207.1"/>
</dbReference>
<proteinExistence type="predicted"/>
<name>D7DLH2_METV0</name>
<reference evidence="1 2" key="2">
    <citation type="journal article" date="2011" name="J. Bacteriol.">
        <title>Genomes of three methylotrophs from a single niche uncover genetic and metabolic divergence of Methylophilaceae.</title>
        <authorList>
            <person name="Lapidus A."/>
            <person name="Clum A."/>
            <person name="Labutti K."/>
            <person name="Kaluzhnaya M.G."/>
            <person name="Lim S."/>
            <person name="Beck D.A."/>
            <person name="Glavina Del Rio T."/>
            <person name="Nolan M."/>
            <person name="Mavromatis K."/>
            <person name="Huntemann M."/>
            <person name="Lucas S."/>
            <person name="Lidstrom M.E."/>
            <person name="Ivanova N."/>
            <person name="Chistoserdova L."/>
        </authorList>
    </citation>
    <scope>NUCLEOTIDE SEQUENCE [LARGE SCALE GENOMIC DNA]</scope>
    <source>
        <strain evidence="1 2">301</strain>
    </source>
</reference>
<accession>D7DLH2</accession>
<organism evidence="1 2">
    <name type="scientific">Methylotenera versatilis (strain 301)</name>
    <dbReference type="NCBI Taxonomy" id="666681"/>
    <lineage>
        <taxon>Bacteria</taxon>
        <taxon>Pseudomonadati</taxon>
        <taxon>Pseudomonadota</taxon>
        <taxon>Betaproteobacteria</taxon>
        <taxon>Nitrosomonadales</taxon>
        <taxon>Methylophilaceae</taxon>
        <taxon>Methylotenera</taxon>
    </lineage>
</organism>
<sequence length="77" mass="8779">MWRLIFLGVIIYLLIVAFKRNKAGANNDDKNIKKDTPVKEQEIENMVQCASCAVHLPRSEAFLVNGEFYCSKAHIPK</sequence>